<reference evidence="3" key="1">
    <citation type="journal article" date="2011" name="Genome Res.">
        <title>Phylogeny-wide analysis of social amoeba genomes highlights ancient origins for complex intercellular communication.</title>
        <authorList>
            <person name="Heidel A.J."/>
            <person name="Lawal H.M."/>
            <person name="Felder M."/>
            <person name="Schilde C."/>
            <person name="Helps N.R."/>
            <person name="Tunggal B."/>
            <person name="Rivero F."/>
            <person name="John U."/>
            <person name="Schleicher M."/>
            <person name="Eichinger L."/>
            <person name="Platzer M."/>
            <person name="Noegel A.A."/>
            <person name="Schaap P."/>
            <person name="Gloeckner G."/>
        </authorList>
    </citation>
    <scope>NUCLEOTIDE SEQUENCE [LARGE SCALE GENOMIC DNA]</scope>
    <source>
        <strain evidence="3">SH3</strain>
    </source>
</reference>
<feature type="compositionally biased region" description="Basic and acidic residues" evidence="1">
    <location>
        <begin position="1"/>
        <end position="10"/>
    </location>
</feature>
<dbReference type="RefSeq" id="XP_004358004.1">
    <property type="nucleotide sequence ID" value="XM_004357947.1"/>
</dbReference>
<protein>
    <submittedName>
        <fullName evidence="2">Uncharacterized protein</fullName>
    </submittedName>
</protein>
<sequence>MVQKYGERNKMVAMKTHQIDGHDDESEYDKDDDQDPPNRWPLTQSLEESTHLMSFQSWI</sequence>
<evidence type="ECO:0000313" key="3">
    <source>
        <dbReference type="Proteomes" id="UP000007797"/>
    </source>
</evidence>
<evidence type="ECO:0000313" key="2">
    <source>
        <dbReference type="EMBL" id="EGG19710.1"/>
    </source>
</evidence>
<evidence type="ECO:0000256" key="1">
    <source>
        <dbReference type="SAM" id="MobiDB-lite"/>
    </source>
</evidence>
<accession>F4PY50</accession>
<feature type="compositionally biased region" description="Acidic residues" evidence="1">
    <location>
        <begin position="22"/>
        <end position="35"/>
    </location>
</feature>
<keyword evidence="3" id="KW-1185">Reference proteome</keyword>
<name>F4PY50_CACFS</name>
<dbReference type="EMBL" id="GL883014">
    <property type="protein sequence ID" value="EGG19710.1"/>
    <property type="molecule type" value="Genomic_DNA"/>
</dbReference>
<feature type="region of interest" description="Disordered" evidence="1">
    <location>
        <begin position="1"/>
        <end position="47"/>
    </location>
</feature>
<dbReference type="GeneID" id="14871584"/>
<dbReference type="AlphaFoldDB" id="F4PY50"/>
<dbReference type="KEGG" id="dfa:DFA_00288"/>
<gene>
    <name evidence="2" type="ORF">DFA_00288</name>
</gene>
<proteinExistence type="predicted"/>
<organism evidence="2 3">
    <name type="scientific">Cavenderia fasciculata</name>
    <name type="common">Slime mold</name>
    <name type="synonym">Dictyostelium fasciculatum</name>
    <dbReference type="NCBI Taxonomy" id="261658"/>
    <lineage>
        <taxon>Eukaryota</taxon>
        <taxon>Amoebozoa</taxon>
        <taxon>Evosea</taxon>
        <taxon>Eumycetozoa</taxon>
        <taxon>Dictyostelia</taxon>
        <taxon>Acytosteliales</taxon>
        <taxon>Cavenderiaceae</taxon>
        <taxon>Cavenderia</taxon>
    </lineage>
</organism>
<dbReference type="Proteomes" id="UP000007797">
    <property type="component" value="Unassembled WGS sequence"/>
</dbReference>